<keyword evidence="4" id="KW-1185">Reference proteome</keyword>
<feature type="domain" description="Lipid/polyisoprenoid-binding YceI-like" evidence="2">
    <location>
        <begin position="71"/>
        <end position="198"/>
    </location>
</feature>
<sequence>MPFFRFRKMRLLKLFIFLVWMLVTAFNDKAPASKWVIYKACSLKVNGSTNVNKFDCVINNYYKPDTLSFVQYNQQDAVKMIGAMKLDINSFDCHNPMMTADLRKTLKAKQFPKLVIKFITLSKYPQLKGQQVTGWVQIDLAGVSKKFQVDYQLIPSGANALQLKGLKQIKFSDFNIEPPRKIGGMIKTDDELDIEFNLHIKIIKDL</sequence>
<dbReference type="Gene3D" id="2.40.128.110">
    <property type="entry name" value="Lipid/polyisoprenoid-binding, YceI-like"/>
    <property type="match status" value="1"/>
</dbReference>
<dbReference type="InterPro" id="IPR036761">
    <property type="entry name" value="TTHA0802/YceI-like_sf"/>
</dbReference>
<dbReference type="KEGG" id="pej:FYC62_04155"/>
<reference evidence="3 4" key="1">
    <citation type="submission" date="2019-08" db="EMBL/GenBank/DDBJ databases">
        <title>Pedobacter sp. nov., isolated from Han river, South Korea.</title>
        <authorList>
            <person name="Lee D.-H."/>
            <person name="Kim Y.-S."/>
            <person name="Hwang E.-M."/>
            <person name="Le Tran T.C."/>
            <person name="Cha C.-J."/>
        </authorList>
    </citation>
    <scope>NUCLEOTIDE SEQUENCE [LARGE SCALE GENOMIC DNA]</scope>
    <source>
        <strain evidence="3 4">CJ43</strain>
    </source>
</reference>
<dbReference type="InterPro" id="IPR007372">
    <property type="entry name" value="Lipid/polyisoprenoid-bd_YceI"/>
</dbReference>
<evidence type="ECO:0000259" key="2">
    <source>
        <dbReference type="Pfam" id="PF04264"/>
    </source>
</evidence>
<evidence type="ECO:0000313" key="4">
    <source>
        <dbReference type="Proteomes" id="UP000323653"/>
    </source>
</evidence>
<feature type="chain" id="PRO_5022755777" evidence="1">
    <location>
        <begin position="26"/>
        <end position="206"/>
    </location>
</feature>
<accession>A0A5C0VFZ1</accession>
<proteinExistence type="predicted"/>
<dbReference type="Proteomes" id="UP000323653">
    <property type="component" value="Chromosome"/>
</dbReference>
<organism evidence="3 4">
    <name type="scientific">Pedobacter aquae</name>
    <dbReference type="NCBI Taxonomy" id="2605747"/>
    <lineage>
        <taxon>Bacteria</taxon>
        <taxon>Pseudomonadati</taxon>
        <taxon>Bacteroidota</taxon>
        <taxon>Sphingobacteriia</taxon>
        <taxon>Sphingobacteriales</taxon>
        <taxon>Sphingobacteriaceae</taxon>
        <taxon>Pedobacter</taxon>
    </lineage>
</organism>
<protein>
    <submittedName>
        <fullName evidence="3">YceI family protein</fullName>
    </submittedName>
</protein>
<keyword evidence="1" id="KW-0732">Signal</keyword>
<dbReference type="SUPFAM" id="SSF101874">
    <property type="entry name" value="YceI-like"/>
    <property type="match status" value="1"/>
</dbReference>
<gene>
    <name evidence="3" type="ORF">FYC62_04155</name>
</gene>
<name>A0A5C0VFZ1_9SPHI</name>
<dbReference type="Pfam" id="PF04264">
    <property type="entry name" value="YceI"/>
    <property type="match status" value="1"/>
</dbReference>
<dbReference type="AlphaFoldDB" id="A0A5C0VFZ1"/>
<dbReference type="EMBL" id="CP043329">
    <property type="protein sequence ID" value="QEK50957.1"/>
    <property type="molecule type" value="Genomic_DNA"/>
</dbReference>
<evidence type="ECO:0000313" key="3">
    <source>
        <dbReference type="EMBL" id="QEK50957.1"/>
    </source>
</evidence>
<feature type="signal peptide" evidence="1">
    <location>
        <begin position="1"/>
        <end position="25"/>
    </location>
</feature>
<evidence type="ECO:0000256" key="1">
    <source>
        <dbReference type="SAM" id="SignalP"/>
    </source>
</evidence>